<feature type="domain" description="BON" evidence="2">
    <location>
        <begin position="121"/>
        <end position="189"/>
    </location>
</feature>
<evidence type="ECO:0000256" key="1">
    <source>
        <dbReference type="SAM" id="SignalP"/>
    </source>
</evidence>
<sequence length="211" mass="21906">MAITRLMAPLLLSSFALGGCVAAAVGTAGAVGVAAVQDRTMGEAVDDASASNEIKAKLLSEGGYGEVDVEVSNGLALLSGRVSSPEMRVKAENIAWSSTRVTDVANEIQIEAPGGFFANASDELITARVRSSLIAARDIKSVNFNIETYNGVVYLMGLARSDAELEAAAEKASLVGGVNRVVSYVRVRETPRRAGAVTRAPDDELLGGAVY</sequence>
<dbReference type="PROSITE" id="PS50914">
    <property type="entry name" value="BON"/>
    <property type="match status" value="2"/>
</dbReference>
<dbReference type="InterPro" id="IPR051686">
    <property type="entry name" value="Lipoprotein_DolP"/>
</dbReference>
<dbReference type="Proteomes" id="UP000265431">
    <property type="component" value="Unassembled WGS sequence"/>
</dbReference>
<feature type="domain" description="BON" evidence="2">
    <location>
        <begin position="46"/>
        <end position="112"/>
    </location>
</feature>
<proteinExistence type="predicted"/>
<evidence type="ECO:0000259" key="2">
    <source>
        <dbReference type="PROSITE" id="PS50914"/>
    </source>
</evidence>
<dbReference type="OrthoDB" id="8479706at2"/>
<feature type="chain" id="PRO_5017422896" evidence="1">
    <location>
        <begin position="19"/>
        <end position="211"/>
    </location>
</feature>
<dbReference type="InterPro" id="IPR014004">
    <property type="entry name" value="Transpt-assoc_nodulatn_dom_bac"/>
</dbReference>
<feature type="signal peptide" evidence="1">
    <location>
        <begin position="1"/>
        <end position="18"/>
    </location>
</feature>
<accession>A0A399QZF2</accession>
<reference evidence="3 4" key="1">
    <citation type="submission" date="2018-08" db="EMBL/GenBank/DDBJ databases">
        <title>Henriciella mobilis sp. nov., isolated from seawater.</title>
        <authorList>
            <person name="Cheng H."/>
            <person name="Wu Y.-H."/>
            <person name="Xu X.-W."/>
            <person name="Guo L.-L."/>
        </authorList>
    </citation>
    <scope>NUCLEOTIDE SEQUENCE [LARGE SCALE GENOMIC DNA]</scope>
    <source>
        <strain evidence="3 4">CCUG66934</strain>
    </source>
</reference>
<dbReference type="Gene3D" id="3.30.1340.30">
    <property type="match status" value="1"/>
</dbReference>
<dbReference type="InterPro" id="IPR007055">
    <property type="entry name" value="BON_dom"/>
</dbReference>
<name>A0A399QZF2_9PROT</name>
<gene>
    <name evidence="3" type="ORF">D1224_09870</name>
</gene>
<protein>
    <submittedName>
        <fullName evidence="3">BON domain-containing protein</fullName>
    </submittedName>
</protein>
<dbReference type="RefSeq" id="WP_119379705.1">
    <property type="nucleotide sequence ID" value="NZ_QWGB01000005.1"/>
</dbReference>
<dbReference type="PROSITE" id="PS51257">
    <property type="entry name" value="PROKAR_LIPOPROTEIN"/>
    <property type="match status" value="1"/>
</dbReference>
<dbReference type="EMBL" id="QWGB01000005">
    <property type="protein sequence ID" value="RIJ24516.1"/>
    <property type="molecule type" value="Genomic_DNA"/>
</dbReference>
<dbReference type="AlphaFoldDB" id="A0A399QZF2"/>
<evidence type="ECO:0000313" key="3">
    <source>
        <dbReference type="EMBL" id="RIJ24516.1"/>
    </source>
</evidence>
<dbReference type="PANTHER" id="PTHR34606">
    <property type="entry name" value="BON DOMAIN-CONTAINING PROTEIN"/>
    <property type="match status" value="1"/>
</dbReference>
<keyword evidence="4" id="KW-1185">Reference proteome</keyword>
<comment type="caution">
    <text evidence="3">The sequence shown here is derived from an EMBL/GenBank/DDBJ whole genome shotgun (WGS) entry which is preliminary data.</text>
</comment>
<organism evidence="3 4">
    <name type="scientific">Henriciella barbarensis</name>
    <dbReference type="NCBI Taxonomy" id="86342"/>
    <lineage>
        <taxon>Bacteria</taxon>
        <taxon>Pseudomonadati</taxon>
        <taxon>Pseudomonadota</taxon>
        <taxon>Alphaproteobacteria</taxon>
        <taxon>Hyphomonadales</taxon>
        <taxon>Hyphomonadaceae</taxon>
        <taxon>Henriciella</taxon>
    </lineage>
</organism>
<dbReference type="Pfam" id="PF04972">
    <property type="entry name" value="BON"/>
    <property type="match status" value="2"/>
</dbReference>
<dbReference type="SMART" id="SM00749">
    <property type="entry name" value="BON"/>
    <property type="match status" value="2"/>
</dbReference>
<dbReference type="PANTHER" id="PTHR34606:SF15">
    <property type="entry name" value="BON DOMAIN-CONTAINING PROTEIN"/>
    <property type="match status" value="1"/>
</dbReference>
<evidence type="ECO:0000313" key="4">
    <source>
        <dbReference type="Proteomes" id="UP000265431"/>
    </source>
</evidence>
<keyword evidence="1" id="KW-0732">Signal</keyword>